<reference evidence="1" key="1">
    <citation type="thesis" date="2021" institute="BYU ScholarsArchive" country="Provo, UT, USA">
        <title>Applications of and Algorithms for Genome Assembly and Genomic Analyses with an Emphasis on Marine Teleosts.</title>
        <authorList>
            <person name="Pickett B.D."/>
        </authorList>
    </citation>
    <scope>NUCLEOTIDE SEQUENCE</scope>
    <source>
        <strain evidence="1">HI-2016</strain>
    </source>
</reference>
<dbReference type="AlphaFoldDB" id="A0A8T2P7P7"/>
<evidence type="ECO:0000313" key="2">
    <source>
        <dbReference type="Proteomes" id="UP000824540"/>
    </source>
</evidence>
<proteinExistence type="predicted"/>
<accession>A0A8T2P7P7</accession>
<name>A0A8T2P7P7_9TELE</name>
<dbReference type="Proteomes" id="UP000824540">
    <property type="component" value="Unassembled WGS sequence"/>
</dbReference>
<keyword evidence="2" id="KW-1185">Reference proteome</keyword>
<organism evidence="1 2">
    <name type="scientific">Albula glossodonta</name>
    <name type="common">roundjaw bonefish</name>
    <dbReference type="NCBI Taxonomy" id="121402"/>
    <lineage>
        <taxon>Eukaryota</taxon>
        <taxon>Metazoa</taxon>
        <taxon>Chordata</taxon>
        <taxon>Craniata</taxon>
        <taxon>Vertebrata</taxon>
        <taxon>Euteleostomi</taxon>
        <taxon>Actinopterygii</taxon>
        <taxon>Neopterygii</taxon>
        <taxon>Teleostei</taxon>
        <taxon>Albuliformes</taxon>
        <taxon>Albulidae</taxon>
        <taxon>Albula</taxon>
    </lineage>
</organism>
<comment type="caution">
    <text evidence="1">The sequence shown here is derived from an EMBL/GenBank/DDBJ whole genome shotgun (WGS) entry which is preliminary data.</text>
</comment>
<protein>
    <submittedName>
        <fullName evidence="1">Uncharacterized protein</fullName>
    </submittedName>
</protein>
<evidence type="ECO:0000313" key="1">
    <source>
        <dbReference type="EMBL" id="KAG9347706.1"/>
    </source>
</evidence>
<sequence>MCKDKSEWHYAHGKWNRAQHSHPCTDTVEVDLTWRTYACLRDIGCHLLPHPSDVDGSSQQCIWKSDPDPSRARWVSCTLLLKRCIHSPPSREGLAPVSPHYPLALIWCLSF</sequence>
<gene>
    <name evidence="1" type="ORF">JZ751_003719</name>
</gene>
<dbReference type="EMBL" id="JAFBMS010000012">
    <property type="protein sequence ID" value="KAG9347706.1"/>
    <property type="molecule type" value="Genomic_DNA"/>
</dbReference>